<feature type="compositionally biased region" description="Basic and acidic residues" evidence="4">
    <location>
        <begin position="157"/>
        <end position="177"/>
    </location>
</feature>
<name>G0P7M0_CAEBE</name>
<dbReference type="Gene3D" id="1.20.1020.10">
    <property type="entry name" value="TAZ domain"/>
    <property type="match status" value="1"/>
</dbReference>
<dbReference type="EMBL" id="GL380117">
    <property type="protein sequence ID" value="EGT47268.1"/>
    <property type="molecule type" value="Genomic_DNA"/>
</dbReference>
<feature type="region of interest" description="Disordered" evidence="4">
    <location>
        <begin position="157"/>
        <end position="216"/>
    </location>
</feature>
<dbReference type="InterPro" id="IPR000197">
    <property type="entry name" value="Znf_TAZ"/>
</dbReference>
<evidence type="ECO:0000313" key="7">
    <source>
        <dbReference type="Proteomes" id="UP000008068"/>
    </source>
</evidence>
<dbReference type="eggNOG" id="ENOG502TIGG">
    <property type="taxonomic scope" value="Eukaryota"/>
</dbReference>
<organism evidence="7">
    <name type="scientific">Caenorhabditis brenneri</name>
    <name type="common">Nematode worm</name>
    <dbReference type="NCBI Taxonomy" id="135651"/>
    <lineage>
        <taxon>Eukaryota</taxon>
        <taxon>Metazoa</taxon>
        <taxon>Ecdysozoa</taxon>
        <taxon>Nematoda</taxon>
        <taxon>Chromadorea</taxon>
        <taxon>Rhabditida</taxon>
        <taxon>Rhabditina</taxon>
        <taxon>Rhabditomorpha</taxon>
        <taxon>Rhabditoidea</taxon>
        <taxon>Rhabditidae</taxon>
        <taxon>Peloderinae</taxon>
        <taxon>Caenorhabditis</taxon>
    </lineage>
</organism>
<dbReference type="Proteomes" id="UP000008068">
    <property type="component" value="Unassembled WGS sequence"/>
</dbReference>
<gene>
    <name evidence="6" type="ORF">CAEBREN_13240</name>
</gene>
<keyword evidence="2" id="KW-0863">Zinc-finger</keyword>
<dbReference type="Pfam" id="PF02135">
    <property type="entry name" value="zf-TAZ"/>
    <property type="match status" value="1"/>
</dbReference>
<dbReference type="SMART" id="SM00551">
    <property type="entry name" value="ZnF_TAZ"/>
    <property type="match status" value="1"/>
</dbReference>
<evidence type="ECO:0000256" key="2">
    <source>
        <dbReference type="ARBA" id="ARBA00022771"/>
    </source>
</evidence>
<sequence length="216" mass="25397">MAAPNDQQERRMQRMFRRMEREELNVQENRFRSYSRNTRDQMKKFHLKYYCTRDEMAKECEFDEVSQEWRSLQYMLLHTPNCRKPRCTATFCMSMKPVLRHYAKCVHLDCNECNRLNRLIYEHCTICDDPRVCNVPGCLAIARVNGKLKEREEEPCYSKDCEDWAPEKKPEAPKAQEDPQPGSSRGPEEPGTSESPVSPDEQDVVIDEGEGEVHIV</sequence>
<dbReference type="HOGENOM" id="CLU_1278618_0_0_1"/>
<evidence type="ECO:0000256" key="4">
    <source>
        <dbReference type="SAM" id="MobiDB-lite"/>
    </source>
</evidence>
<dbReference type="InterPro" id="IPR035898">
    <property type="entry name" value="TAZ_dom_sf"/>
</dbReference>
<reference evidence="7" key="1">
    <citation type="submission" date="2011-07" db="EMBL/GenBank/DDBJ databases">
        <authorList>
            <consortium name="Caenorhabditis brenneri Sequencing and Analysis Consortium"/>
            <person name="Wilson R.K."/>
        </authorList>
    </citation>
    <scope>NUCLEOTIDE SEQUENCE [LARGE SCALE GENOMIC DNA]</scope>
    <source>
        <strain evidence="7">PB2801</strain>
    </source>
</reference>
<keyword evidence="7" id="KW-1185">Reference proteome</keyword>
<protein>
    <recommendedName>
        <fullName evidence="5">TAZ-type domain-containing protein</fullName>
    </recommendedName>
</protein>
<evidence type="ECO:0000256" key="1">
    <source>
        <dbReference type="ARBA" id="ARBA00022723"/>
    </source>
</evidence>
<keyword evidence="1" id="KW-0479">Metal-binding</keyword>
<keyword evidence="3" id="KW-0862">Zinc</keyword>
<dbReference type="InParanoid" id="G0P7M0"/>
<dbReference type="SUPFAM" id="SSF57933">
    <property type="entry name" value="TAZ domain"/>
    <property type="match status" value="1"/>
</dbReference>
<evidence type="ECO:0000259" key="5">
    <source>
        <dbReference type="SMART" id="SM00551"/>
    </source>
</evidence>
<dbReference type="GO" id="GO:0008270">
    <property type="term" value="F:zinc ion binding"/>
    <property type="evidence" value="ECO:0007669"/>
    <property type="project" value="UniProtKB-KW"/>
</dbReference>
<accession>G0P7M0</accession>
<dbReference type="OrthoDB" id="5846160at2759"/>
<feature type="compositionally biased region" description="Acidic residues" evidence="4">
    <location>
        <begin position="200"/>
        <end position="210"/>
    </location>
</feature>
<dbReference type="FunCoup" id="G0P7M0">
    <property type="interactions" value="1049"/>
</dbReference>
<proteinExistence type="predicted"/>
<evidence type="ECO:0000256" key="3">
    <source>
        <dbReference type="ARBA" id="ARBA00022833"/>
    </source>
</evidence>
<evidence type="ECO:0000313" key="6">
    <source>
        <dbReference type="EMBL" id="EGT47268.1"/>
    </source>
</evidence>
<dbReference type="AlphaFoldDB" id="G0P7M0"/>
<feature type="domain" description="TAZ-type" evidence="5">
    <location>
        <begin position="67"/>
        <end position="139"/>
    </location>
</feature>